<accession>W7V2I4</accession>
<dbReference type="Gene3D" id="3.30.479.30">
    <property type="entry name" value="Band 7 domain"/>
    <property type="match status" value="1"/>
</dbReference>
<proteinExistence type="inferred from homology"/>
<dbReference type="AlphaFoldDB" id="W7V2I4"/>
<dbReference type="EMBL" id="ATAX01000006">
    <property type="protein sequence ID" value="EWM55037.1"/>
    <property type="molecule type" value="Genomic_DNA"/>
</dbReference>
<comment type="similarity">
    <text evidence="1">Belongs to the band 7/mec-2 family.</text>
</comment>
<comment type="caution">
    <text evidence="4">The sequence shown here is derived from an EMBL/GenBank/DDBJ whole genome shotgun (WGS) entry which is preliminary data.</text>
</comment>
<feature type="domain" description="Band 7" evidence="3">
    <location>
        <begin position="2"/>
        <end position="137"/>
    </location>
</feature>
<dbReference type="PANTHER" id="PTHR10264">
    <property type="entry name" value="BAND 7 PROTEIN-RELATED"/>
    <property type="match status" value="1"/>
</dbReference>
<keyword evidence="5" id="KW-1185">Reference proteome</keyword>
<protein>
    <recommendedName>
        <fullName evidence="3">Band 7 domain-containing protein</fullName>
    </recommendedName>
</protein>
<keyword evidence="2" id="KW-0175">Coiled coil</keyword>
<evidence type="ECO:0000313" key="4">
    <source>
        <dbReference type="EMBL" id="EWM55037.1"/>
    </source>
</evidence>
<sequence>MIDQRVQRNTLDNINVLTNEKQVMKISATIVWKSENASMTIENIKPEDIQPTFFKIIESVIKNECSKMSVDEILVNRTVLSKNLNAILKETADTWGLKISSVNITNVVVSNDSFMRNMALPKEIEIERQAKLAQIEKDLAVELKNIERETEEKLASLKSDKIIGEEKENVNKVLEEAEKKRIYDMSVLQKSIEEISAEIEKIKARVKIENEAEKTKDLMIAEAEGLEKRIQVISAYSQEGLNYETLRALPDIYKNIKVGDVTLFQGENAGEIPAYGYIANSLLNMVSAKNAPKVAD</sequence>
<dbReference type="PANTHER" id="PTHR10264:SF19">
    <property type="entry name" value="AT06885P-RELATED"/>
    <property type="match status" value="1"/>
</dbReference>
<dbReference type="InterPro" id="IPR036013">
    <property type="entry name" value="Band_7/SPFH_dom_sf"/>
</dbReference>
<dbReference type="Proteomes" id="UP000019365">
    <property type="component" value="Unassembled WGS sequence"/>
</dbReference>
<dbReference type="InterPro" id="IPR043202">
    <property type="entry name" value="Band-7_stomatin-like"/>
</dbReference>
<gene>
    <name evidence="4" type="ORF">RF007C_05035</name>
</gene>
<evidence type="ECO:0000313" key="5">
    <source>
        <dbReference type="Proteomes" id="UP000019365"/>
    </source>
</evidence>
<dbReference type="InterPro" id="IPR001972">
    <property type="entry name" value="Stomatin_HflK_fam"/>
</dbReference>
<organism evidence="4 5">
    <name type="scientific">Ruminococcus flavefaciens 007c</name>
    <dbReference type="NCBI Taxonomy" id="1341157"/>
    <lineage>
        <taxon>Bacteria</taxon>
        <taxon>Bacillati</taxon>
        <taxon>Bacillota</taxon>
        <taxon>Clostridia</taxon>
        <taxon>Eubacteriales</taxon>
        <taxon>Oscillospiraceae</taxon>
        <taxon>Ruminococcus</taxon>
    </lineage>
</organism>
<dbReference type="GO" id="GO:0005886">
    <property type="term" value="C:plasma membrane"/>
    <property type="evidence" value="ECO:0007669"/>
    <property type="project" value="InterPro"/>
</dbReference>
<reference evidence="4 5" key="1">
    <citation type="journal article" date="2014" name="PLoS ONE">
        <title>Rumen cellulosomics: divergent fiber-degrading strategies revealed by comparative genome-wide analysis of six ruminococcal strains.</title>
        <authorList>
            <person name="Dassa B."/>
            <person name="Borovok I."/>
            <person name="Ruimy-Israeli V."/>
            <person name="Lamed R."/>
            <person name="Flint H.J."/>
            <person name="Duncan S.H."/>
            <person name="Henrissat B."/>
            <person name="Coutinho P."/>
            <person name="Morrison M."/>
            <person name="Mosoni P."/>
            <person name="Yeoman C.J."/>
            <person name="White B.A."/>
            <person name="Bayer E.A."/>
        </authorList>
    </citation>
    <scope>NUCLEOTIDE SEQUENCE [LARGE SCALE GENOMIC DNA]</scope>
    <source>
        <strain evidence="4 5">007c</strain>
    </source>
</reference>
<evidence type="ECO:0000259" key="3">
    <source>
        <dbReference type="Pfam" id="PF01145"/>
    </source>
</evidence>
<feature type="coiled-coil region" evidence="2">
    <location>
        <begin position="132"/>
        <end position="160"/>
    </location>
</feature>
<dbReference type="InterPro" id="IPR001107">
    <property type="entry name" value="Band_7"/>
</dbReference>
<dbReference type="SUPFAM" id="SSF117892">
    <property type="entry name" value="Band 7/SPFH domain"/>
    <property type="match status" value="1"/>
</dbReference>
<dbReference type="Pfam" id="PF01145">
    <property type="entry name" value="Band_7"/>
    <property type="match status" value="1"/>
</dbReference>
<dbReference type="PATRIC" id="fig|1341157.4.peg.144"/>
<dbReference type="eggNOG" id="COG0330">
    <property type="taxonomic scope" value="Bacteria"/>
</dbReference>
<evidence type="ECO:0000256" key="1">
    <source>
        <dbReference type="ARBA" id="ARBA00008164"/>
    </source>
</evidence>
<feature type="coiled-coil region" evidence="2">
    <location>
        <begin position="185"/>
        <end position="229"/>
    </location>
</feature>
<dbReference type="PRINTS" id="PR00721">
    <property type="entry name" value="STOMATIN"/>
</dbReference>
<name>W7V2I4_RUMFL</name>
<evidence type="ECO:0000256" key="2">
    <source>
        <dbReference type="SAM" id="Coils"/>
    </source>
</evidence>